<comment type="catalytic activity">
    <reaction evidence="6">
        <text>a 2'-deoxycytidine in DNA + S-adenosyl-L-methionine = a 5-methyl-2'-deoxycytidine in DNA + S-adenosyl-L-homocysteine + H(+)</text>
        <dbReference type="Rhea" id="RHEA:13681"/>
        <dbReference type="Rhea" id="RHEA-COMP:11369"/>
        <dbReference type="Rhea" id="RHEA-COMP:11370"/>
        <dbReference type="ChEBI" id="CHEBI:15378"/>
        <dbReference type="ChEBI" id="CHEBI:57856"/>
        <dbReference type="ChEBI" id="CHEBI:59789"/>
        <dbReference type="ChEBI" id="CHEBI:85452"/>
        <dbReference type="ChEBI" id="CHEBI:85454"/>
        <dbReference type="EC" id="2.1.1.37"/>
    </reaction>
</comment>
<dbReference type="PANTHER" id="PTHR10629">
    <property type="entry name" value="CYTOSINE-SPECIFIC METHYLTRANSFERASE"/>
    <property type="match status" value="1"/>
</dbReference>
<organism evidence="8 9">
    <name type="scientific">Roseateles subflavus</name>
    <dbReference type="NCBI Taxonomy" id="3053353"/>
    <lineage>
        <taxon>Bacteria</taxon>
        <taxon>Pseudomonadati</taxon>
        <taxon>Pseudomonadota</taxon>
        <taxon>Betaproteobacteria</taxon>
        <taxon>Burkholderiales</taxon>
        <taxon>Sphaerotilaceae</taxon>
        <taxon>Roseateles</taxon>
    </lineage>
</organism>
<dbReference type="InterPro" id="IPR029063">
    <property type="entry name" value="SAM-dependent_MTases_sf"/>
</dbReference>
<dbReference type="Proteomes" id="UP001238603">
    <property type="component" value="Unassembled WGS sequence"/>
</dbReference>
<evidence type="ECO:0000256" key="7">
    <source>
        <dbReference type="SAM" id="MobiDB-lite"/>
    </source>
</evidence>
<dbReference type="PANTHER" id="PTHR10629:SF52">
    <property type="entry name" value="DNA (CYTOSINE-5)-METHYLTRANSFERASE 1"/>
    <property type="match status" value="1"/>
</dbReference>
<gene>
    <name evidence="8" type="ORF">QRD43_21045</name>
</gene>
<dbReference type="Gene3D" id="3.40.50.150">
    <property type="entry name" value="Vaccinia Virus protein VP39"/>
    <property type="match status" value="1"/>
</dbReference>
<evidence type="ECO:0000256" key="6">
    <source>
        <dbReference type="ARBA" id="ARBA00047422"/>
    </source>
</evidence>
<dbReference type="EMBL" id="JASVDS010000008">
    <property type="protein sequence ID" value="MDL5034403.1"/>
    <property type="molecule type" value="Genomic_DNA"/>
</dbReference>
<reference evidence="8 9" key="1">
    <citation type="submission" date="2023-06" db="EMBL/GenBank/DDBJ databases">
        <title>Pelomonas sp. APW6 16S ribosomal RNA gene genome sequencing and assembly.</title>
        <authorList>
            <person name="Woo H."/>
        </authorList>
    </citation>
    <scope>NUCLEOTIDE SEQUENCE [LARGE SCALE GENOMIC DNA]</scope>
    <source>
        <strain evidence="8 9">APW6</strain>
    </source>
</reference>
<evidence type="ECO:0000256" key="2">
    <source>
        <dbReference type="ARBA" id="ARBA00022603"/>
    </source>
</evidence>
<name>A0ABT7LNE9_9BURK</name>
<accession>A0ABT7LNE9</accession>
<keyword evidence="2 8" id="KW-0489">Methyltransferase</keyword>
<evidence type="ECO:0000256" key="4">
    <source>
        <dbReference type="ARBA" id="ARBA00022691"/>
    </source>
</evidence>
<comment type="caution">
    <text evidence="8">The sequence shown here is derived from an EMBL/GenBank/DDBJ whole genome shotgun (WGS) entry which is preliminary data.</text>
</comment>
<dbReference type="GO" id="GO:0032259">
    <property type="term" value="P:methylation"/>
    <property type="evidence" value="ECO:0007669"/>
    <property type="project" value="UniProtKB-KW"/>
</dbReference>
<protein>
    <recommendedName>
        <fullName evidence="1">DNA (cytosine-5-)-methyltransferase</fullName>
        <ecNumber evidence="1">2.1.1.37</ecNumber>
    </recommendedName>
</protein>
<proteinExistence type="predicted"/>
<dbReference type="InterPro" id="IPR050390">
    <property type="entry name" value="C5-Methyltransferase"/>
</dbReference>
<evidence type="ECO:0000313" key="8">
    <source>
        <dbReference type="EMBL" id="MDL5034403.1"/>
    </source>
</evidence>
<dbReference type="EC" id="2.1.1.37" evidence="1"/>
<dbReference type="GO" id="GO:0008168">
    <property type="term" value="F:methyltransferase activity"/>
    <property type="evidence" value="ECO:0007669"/>
    <property type="project" value="UniProtKB-KW"/>
</dbReference>
<sequence length="1045" mass="114023">MSQQPLLLEAWHLFANWGFGDGDMLCEHPVYLEAAIEAGVNEIAPLVNHRDVLADLIERFLLPKLPSSVQTERYTTHNPVRVVEESRGRRGEFEGITVEVSRQQVVDVLREQRRANLADSGRVESSTRPHRLRVVPNAQGTGSKKSKGRRLTGPDGHGGRQRLLPIADELIIDNFAGGGGTSEGLEQAFGRPVDIAINHDPEALAMHAINHPQTLHLCESVWDVQPLAVTKGQPVALVWLSPDCKHFSKAKGGTPVEKRIRGLAWVGMRWVATTKPRVLMLENVEEFQDWGPLMEVEHWWVDDFGERHKKSVWLPDPKKKGVTFQSFVRQLRGHGYEVEWRELRACDNGAPTIRKRLFLIARRDGLPIVWPEQTHAEPTHHEVIAGRMAPQRTAADCIDFTLLAQSIFGRKRDLARNTLRRVAKGLWRQVLTKAEPFLVNTRNGERVGQDPRTRPIDEPYWTVTGQGSQGALARPVLAPFMSAAGSPANAGKPVDGDQPFGILTTENHRAAVLSHLQPLAAPFLTEHANSSNQRTMPADEPLRTICAQVKGGHFSLVEPYLAPLIMTNTSGHHALVAPVIAPLRGTEESHLAGDDIGQPLSTISAGGTHHALASACMEALYLTKFNTGSIGSGLDEPVRTITAGGTPKRPSTGIQMGLVGTQMVEATAHQVPIIAGLAHGSHADRPDAGDRSHVVDEPLRTVHAGGGNQAVVAAHLVDMGHGESSQTGATRWSHGVRSLDVPLNTVTASGATSALAAVHLTHLTHHGERSGYGATEPIKTITGAHRGEQAIVAACLEQAYGGFSVDNSGRSVDEPVSTIMSKGANQRLISAYLEQANGGFYRGEGRPANEPMATICASGSKKMLVTAYMVQQPQALNEVNPAAAAGRGRRAKVTKVSQKDVQTAQSIWVPEDFLPQEQLERAKLCAQLLHDHLPEQFPESADLILVFQKGRWWVVADITLRMLKPRELFNAQGFPRSYIIHEIPDPALLFVNGIQVANPLQIPRIALSATAQVRMCGNSVSPYQSYALAKANFRHEDSYRMQVAA</sequence>
<evidence type="ECO:0000256" key="3">
    <source>
        <dbReference type="ARBA" id="ARBA00022679"/>
    </source>
</evidence>
<dbReference type="InterPro" id="IPR001525">
    <property type="entry name" value="C5_MeTfrase"/>
</dbReference>
<feature type="compositionally biased region" description="Basic and acidic residues" evidence="7">
    <location>
        <begin position="116"/>
        <end position="127"/>
    </location>
</feature>
<dbReference type="SUPFAM" id="SSF53335">
    <property type="entry name" value="S-adenosyl-L-methionine-dependent methyltransferases"/>
    <property type="match status" value="1"/>
</dbReference>
<evidence type="ECO:0000256" key="5">
    <source>
        <dbReference type="ARBA" id="ARBA00022747"/>
    </source>
</evidence>
<evidence type="ECO:0000313" key="9">
    <source>
        <dbReference type="Proteomes" id="UP001238603"/>
    </source>
</evidence>
<keyword evidence="3" id="KW-0808">Transferase</keyword>
<keyword evidence="9" id="KW-1185">Reference proteome</keyword>
<keyword evidence="4" id="KW-0949">S-adenosyl-L-methionine</keyword>
<keyword evidence="5" id="KW-0680">Restriction system</keyword>
<feature type="region of interest" description="Disordered" evidence="7">
    <location>
        <begin position="116"/>
        <end position="160"/>
    </location>
</feature>
<dbReference type="PRINTS" id="PR00105">
    <property type="entry name" value="C5METTRFRASE"/>
</dbReference>
<evidence type="ECO:0000256" key="1">
    <source>
        <dbReference type="ARBA" id="ARBA00011975"/>
    </source>
</evidence>
<dbReference type="Pfam" id="PF00145">
    <property type="entry name" value="DNA_methylase"/>
    <property type="match status" value="2"/>
</dbReference>